<feature type="region of interest" description="Disordered" evidence="1">
    <location>
        <begin position="70"/>
        <end position="138"/>
    </location>
</feature>
<dbReference type="Proteomes" id="UP000266643">
    <property type="component" value="Unassembled WGS sequence"/>
</dbReference>
<dbReference type="InterPro" id="IPR036890">
    <property type="entry name" value="HATPase_C_sf"/>
</dbReference>
<dbReference type="VEuPathDB" id="FungiDB:H257_05154"/>
<dbReference type="AlphaFoldDB" id="A0A397D3L0"/>
<proteinExistence type="predicted"/>
<feature type="non-terminal residue" evidence="3">
    <location>
        <position position="1"/>
    </location>
</feature>
<sequence length="346" mass="38815">VKVNARGEVLQIRSPAEFFAENQNIAGFDNPGKCLYTTIRELVENSLDAAESIGVLPQIDVTMYMISNKKRKQPPSAVVNEMKQAESDDYDDDAPLKPKKKLKYDEDAPLKPRKTVKSAGTSPTTPSTATVAAPSPKQNATPVNRNAIMYYKIEVKALIWSKKSTGMPITVRSAHMSKANTTPKHVSFCKLDIDIFKEMTGTELTVTVGGNWTTYRSRIVHYFQQLAIITPYAQLELSFIKGKHKEFTMRYDRRSDQMPPTAQQVQHHPLALNDLLLAQLNRIPLLFEAGGDVVTRTANKDINWTYYKMDPKRDKIGVFVSIVSTKIPFKGTGKEYIGDDIPVRSC</sequence>
<reference evidence="3 4" key="1">
    <citation type="submission" date="2018-08" db="EMBL/GenBank/DDBJ databases">
        <title>Aphanomyces genome sequencing and annotation.</title>
        <authorList>
            <person name="Minardi D."/>
            <person name="Oidtmann B."/>
            <person name="Van Der Giezen M."/>
            <person name="Studholme D.J."/>
        </authorList>
    </citation>
    <scope>NUCLEOTIDE SEQUENCE [LARGE SCALE GENOMIC DNA]</scope>
    <source>
        <strain evidence="3 4">D2</strain>
    </source>
</reference>
<dbReference type="EMBL" id="QUTD01006123">
    <property type="protein sequence ID" value="RHY57373.1"/>
    <property type="molecule type" value="Genomic_DNA"/>
</dbReference>
<protein>
    <recommendedName>
        <fullName evidence="2">DNA topoisomerase VI subunit B transducer domain-containing protein</fullName>
    </recommendedName>
</protein>
<dbReference type="PANTHER" id="PTHR48444">
    <property type="entry name" value="DNA TOPOISOMERASE 6 SUBUNIT B"/>
    <property type="match status" value="1"/>
</dbReference>
<dbReference type="SUPFAM" id="SSF54211">
    <property type="entry name" value="Ribosomal protein S5 domain 2-like"/>
    <property type="match status" value="1"/>
</dbReference>
<evidence type="ECO:0000313" key="3">
    <source>
        <dbReference type="EMBL" id="RHY57373.1"/>
    </source>
</evidence>
<feature type="domain" description="DNA topoisomerase VI subunit B transducer" evidence="2">
    <location>
        <begin position="281"/>
        <end position="339"/>
    </location>
</feature>
<gene>
    <name evidence="3" type="ORF">DYB30_005127</name>
</gene>
<dbReference type="Gene3D" id="3.30.230.10">
    <property type="match status" value="1"/>
</dbReference>
<evidence type="ECO:0000256" key="1">
    <source>
        <dbReference type="SAM" id="MobiDB-lite"/>
    </source>
</evidence>
<comment type="caution">
    <text evidence="3">The sequence shown here is derived from an EMBL/GenBank/DDBJ whole genome shotgun (WGS) entry which is preliminary data.</text>
</comment>
<dbReference type="GO" id="GO:0003677">
    <property type="term" value="F:DNA binding"/>
    <property type="evidence" value="ECO:0007669"/>
    <property type="project" value="InterPro"/>
</dbReference>
<dbReference type="InterPro" id="IPR015320">
    <property type="entry name" value="TopoVI_B_transducer"/>
</dbReference>
<dbReference type="InterPro" id="IPR020568">
    <property type="entry name" value="Ribosomal_Su5_D2-typ_SF"/>
</dbReference>
<dbReference type="GO" id="GO:0003918">
    <property type="term" value="F:DNA topoisomerase type II (double strand cut, ATP-hydrolyzing) activity"/>
    <property type="evidence" value="ECO:0007669"/>
    <property type="project" value="InterPro"/>
</dbReference>
<accession>A0A397D3L0</accession>
<evidence type="ECO:0000259" key="2">
    <source>
        <dbReference type="Pfam" id="PF09239"/>
    </source>
</evidence>
<name>A0A397D3L0_APHAT</name>
<dbReference type="Gene3D" id="3.30.565.10">
    <property type="entry name" value="Histidine kinase-like ATPase, C-terminal domain"/>
    <property type="match status" value="2"/>
</dbReference>
<evidence type="ECO:0000313" key="4">
    <source>
        <dbReference type="Proteomes" id="UP000266643"/>
    </source>
</evidence>
<organism evidence="3 4">
    <name type="scientific">Aphanomyces astaci</name>
    <name type="common">Crayfish plague agent</name>
    <dbReference type="NCBI Taxonomy" id="112090"/>
    <lineage>
        <taxon>Eukaryota</taxon>
        <taxon>Sar</taxon>
        <taxon>Stramenopiles</taxon>
        <taxon>Oomycota</taxon>
        <taxon>Saprolegniomycetes</taxon>
        <taxon>Saprolegniales</taxon>
        <taxon>Verrucalvaceae</taxon>
        <taxon>Aphanomyces</taxon>
    </lineage>
</organism>
<dbReference type="Pfam" id="PF09239">
    <property type="entry name" value="Topo-VIb_trans"/>
    <property type="match status" value="1"/>
</dbReference>
<dbReference type="InterPro" id="IPR014721">
    <property type="entry name" value="Ribsml_uS5_D2-typ_fold_subgr"/>
</dbReference>
<dbReference type="PANTHER" id="PTHR48444:SF1">
    <property type="entry name" value="DNA TOPOISOMERASE 6 SUBUNIT B"/>
    <property type="match status" value="1"/>
</dbReference>
<dbReference type="GO" id="GO:0006265">
    <property type="term" value="P:DNA topological change"/>
    <property type="evidence" value="ECO:0007669"/>
    <property type="project" value="InterPro"/>
</dbReference>
<feature type="compositionally biased region" description="Low complexity" evidence="1">
    <location>
        <begin position="118"/>
        <end position="136"/>
    </location>
</feature>